<keyword evidence="1" id="KW-1133">Transmembrane helix</keyword>
<proteinExistence type="predicted"/>
<gene>
    <name evidence="2" type="ORF">GGQ60_003859</name>
</gene>
<organism evidence="2 3">
    <name type="scientific">Pedobacter zeae</name>
    <dbReference type="NCBI Taxonomy" id="1737356"/>
    <lineage>
        <taxon>Bacteria</taxon>
        <taxon>Pseudomonadati</taxon>
        <taxon>Bacteroidota</taxon>
        <taxon>Sphingobacteriia</taxon>
        <taxon>Sphingobacteriales</taxon>
        <taxon>Sphingobacteriaceae</taxon>
        <taxon>Pedobacter</taxon>
    </lineage>
</organism>
<name>A0A7W6KFS5_9SPHI</name>
<feature type="transmembrane region" description="Helical" evidence="1">
    <location>
        <begin position="241"/>
        <end position="258"/>
    </location>
</feature>
<feature type="transmembrane region" description="Helical" evidence="1">
    <location>
        <begin position="61"/>
        <end position="80"/>
    </location>
</feature>
<keyword evidence="1" id="KW-0472">Membrane</keyword>
<dbReference type="Proteomes" id="UP000532273">
    <property type="component" value="Unassembled WGS sequence"/>
</dbReference>
<feature type="transmembrane region" description="Helical" evidence="1">
    <location>
        <begin position="392"/>
        <end position="411"/>
    </location>
</feature>
<feature type="transmembrane region" description="Helical" evidence="1">
    <location>
        <begin position="34"/>
        <end position="54"/>
    </location>
</feature>
<protein>
    <submittedName>
        <fullName evidence="2">Uncharacterized protein</fullName>
    </submittedName>
</protein>
<feature type="transmembrane region" description="Helical" evidence="1">
    <location>
        <begin position="12"/>
        <end position="28"/>
    </location>
</feature>
<dbReference type="RefSeq" id="WP_183767149.1">
    <property type="nucleotide sequence ID" value="NZ_BMHZ01000003.1"/>
</dbReference>
<evidence type="ECO:0000313" key="3">
    <source>
        <dbReference type="Proteomes" id="UP000532273"/>
    </source>
</evidence>
<comment type="caution">
    <text evidence="2">The sequence shown here is derived from an EMBL/GenBank/DDBJ whole genome shotgun (WGS) entry which is preliminary data.</text>
</comment>
<dbReference type="AlphaFoldDB" id="A0A7W6KFS5"/>
<feature type="transmembrane region" description="Helical" evidence="1">
    <location>
        <begin position="338"/>
        <end position="357"/>
    </location>
</feature>
<evidence type="ECO:0000313" key="2">
    <source>
        <dbReference type="EMBL" id="MBB4109850.1"/>
    </source>
</evidence>
<reference evidence="2 3" key="1">
    <citation type="submission" date="2020-08" db="EMBL/GenBank/DDBJ databases">
        <title>Genomic Encyclopedia of Type Strains, Phase IV (KMG-IV): sequencing the most valuable type-strain genomes for metagenomic binning, comparative biology and taxonomic classification.</title>
        <authorList>
            <person name="Goeker M."/>
        </authorList>
    </citation>
    <scope>NUCLEOTIDE SEQUENCE [LARGE SCALE GENOMIC DNA]</scope>
    <source>
        <strain evidence="2 3">DSM 100774</strain>
    </source>
</reference>
<keyword evidence="1" id="KW-0812">Transmembrane</keyword>
<accession>A0A7W6KFS5</accession>
<feature type="transmembrane region" description="Helical" evidence="1">
    <location>
        <begin position="196"/>
        <end position="212"/>
    </location>
</feature>
<feature type="transmembrane region" description="Helical" evidence="1">
    <location>
        <begin position="115"/>
        <end position="132"/>
    </location>
</feature>
<sequence>MIGNRKIPWSNILIYIIMICAFLPKLLINEGTNIYVPEIFLFLGIIFFGYRQFLAYKEQKLLLIMFSSILFFSIVAQINIADFSSILKSFKELLYIPIIYWASRIKNRDKVLKHLVLIGCIALVINLGFYITNFSQENTIWSGAESLSSGMSNRAFDLSTLKLVQLPGLAHGIWGSYCVLIFIVACSLYSNKKINLTLFLTVVFLFSVNMVISVSREALLILSLILFSYLWMPQRKNIYKFVIIFCTVGLIAGVWLYGESLPIVQKLVYTANSVSADGTEGNIQLRLNTWAAYFQFIGENLQYFFAGLGLSPDNFYNHVKYFSEGQIVSVPESALVYMQAYGGLLSSISIVILFWIAYKQINTRSEYKLIKYFFLGILVTNLFSSVSMFSDLLYAHLCLVYGLVVLNNAFYEKGNTYIG</sequence>
<dbReference type="EMBL" id="JACIEF010000003">
    <property type="protein sequence ID" value="MBB4109850.1"/>
    <property type="molecule type" value="Genomic_DNA"/>
</dbReference>
<feature type="transmembrane region" description="Helical" evidence="1">
    <location>
        <begin position="369"/>
        <end position="386"/>
    </location>
</feature>
<feature type="transmembrane region" description="Helical" evidence="1">
    <location>
        <begin position="168"/>
        <end position="189"/>
    </location>
</feature>
<evidence type="ECO:0000256" key="1">
    <source>
        <dbReference type="SAM" id="Phobius"/>
    </source>
</evidence>